<feature type="transmembrane region" description="Helical" evidence="8">
    <location>
        <begin position="574"/>
        <end position="594"/>
    </location>
</feature>
<dbReference type="PANTHER" id="PTHR31145">
    <property type="entry name" value="INTEGRAL MEMBRANE PROTEIN (AFU_ORTHOLOGUE AFUA_7G01610)"/>
    <property type="match status" value="1"/>
</dbReference>
<dbReference type="Pfam" id="PF06011">
    <property type="entry name" value="TRP"/>
    <property type="match status" value="1"/>
</dbReference>
<dbReference type="SMART" id="SM01320">
    <property type="entry name" value="TRP_N"/>
    <property type="match status" value="1"/>
</dbReference>
<keyword evidence="12" id="KW-1185">Reference proteome</keyword>
<keyword evidence="4 9" id="KW-0732">Signal</keyword>
<evidence type="ECO:0000256" key="9">
    <source>
        <dbReference type="SAM" id="SignalP"/>
    </source>
</evidence>
<comment type="similarity">
    <text evidence="2">Belongs to the transient receptor potential (TRP) ion channel family.</text>
</comment>
<evidence type="ECO:0000256" key="7">
    <source>
        <dbReference type="SAM" id="MobiDB-lite"/>
    </source>
</evidence>
<evidence type="ECO:0000256" key="3">
    <source>
        <dbReference type="ARBA" id="ARBA00022692"/>
    </source>
</evidence>
<dbReference type="AlphaFoldDB" id="A0AA40B8K8"/>
<dbReference type="PANTHER" id="PTHR31145:SF7">
    <property type="entry name" value="TRP-LIKE ION CHANNEL"/>
    <property type="match status" value="1"/>
</dbReference>
<dbReference type="EMBL" id="JAUKUA010000001">
    <property type="protein sequence ID" value="KAK0729672.1"/>
    <property type="molecule type" value="Genomic_DNA"/>
</dbReference>
<feature type="transmembrane region" description="Helical" evidence="8">
    <location>
        <begin position="463"/>
        <end position="484"/>
    </location>
</feature>
<comment type="caution">
    <text evidence="11">The sequence shown here is derived from an EMBL/GenBank/DDBJ whole genome shotgun (WGS) entry which is preliminary data.</text>
</comment>
<keyword evidence="3 8" id="KW-0812">Transmembrane</keyword>
<feature type="domain" description="ML-like" evidence="10">
    <location>
        <begin position="55"/>
        <end position="197"/>
    </location>
</feature>
<feature type="transmembrane region" description="Helical" evidence="8">
    <location>
        <begin position="658"/>
        <end position="687"/>
    </location>
</feature>
<keyword evidence="5 8" id="KW-1133">Transmembrane helix</keyword>
<feature type="compositionally biased region" description="Basic and acidic residues" evidence="7">
    <location>
        <begin position="897"/>
        <end position="907"/>
    </location>
</feature>
<feature type="transmembrane region" description="Helical" evidence="8">
    <location>
        <begin position="379"/>
        <end position="405"/>
    </location>
</feature>
<feature type="compositionally biased region" description="Polar residues" evidence="7">
    <location>
        <begin position="869"/>
        <end position="881"/>
    </location>
</feature>
<dbReference type="InterPro" id="IPR010308">
    <property type="entry name" value="TRP_C"/>
</dbReference>
<accession>A0AA40B8K8</accession>
<feature type="transmembrane region" description="Helical" evidence="8">
    <location>
        <begin position="631"/>
        <end position="652"/>
    </location>
</feature>
<evidence type="ECO:0000256" key="1">
    <source>
        <dbReference type="ARBA" id="ARBA00004141"/>
    </source>
</evidence>
<dbReference type="GO" id="GO:0009272">
    <property type="term" value="P:fungal-type cell wall biogenesis"/>
    <property type="evidence" value="ECO:0007669"/>
    <property type="project" value="TreeGrafter"/>
</dbReference>
<feature type="transmembrane region" description="Helical" evidence="8">
    <location>
        <begin position="201"/>
        <end position="226"/>
    </location>
</feature>
<feature type="transmembrane region" description="Helical" evidence="8">
    <location>
        <begin position="238"/>
        <end position="260"/>
    </location>
</feature>
<evidence type="ECO:0000313" key="12">
    <source>
        <dbReference type="Proteomes" id="UP001172102"/>
    </source>
</evidence>
<keyword evidence="6 8" id="KW-0472">Membrane</keyword>
<feature type="region of interest" description="Disordered" evidence="7">
    <location>
        <begin position="723"/>
        <end position="752"/>
    </location>
</feature>
<evidence type="ECO:0000256" key="2">
    <source>
        <dbReference type="ARBA" id="ARBA00010642"/>
    </source>
</evidence>
<evidence type="ECO:0000256" key="8">
    <source>
        <dbReference type="SAM" id="Phobius"/>
    </source>
</evidence>
<dbReference type="InterPro" id="IPR032800">
    <property type="entry name" value="TRP_N"/>
</dbReference>
<name>A0AA40B8K8_9PEZI</name>
<protein>
    <recommendedName>
        <fullName evidence="10">ML-like domain-containing protein</fullName>
    </recommendedName>
</protein>
<organism evidence="11 12">
    <name type="scientific">Lasiosphaeris hirsuta</name>
    <dbReference type="NCBI Taxonomy" id="260670"/>
    <lineage>
        <taxon>Eukaryota</taxon>
        <taxon>Fungi</taxon>
        <taxon>Dikarya</taxon>
        <taxon>Ascomycota</taxon>
        <taxon>Pezizomycotina</taxon>
        <taxon>Sordariomycetes</taxon>
        <taxon>Sordariomycetidae</taxon>
        <taxon>Sordariales</taxon>
        <taxon>Lasiosphaeriaceae</taxon>
        <taxon>Lasiosphaeris</taxon>
    </lineage>
</organism>
<feature type="transmembrane region" description="Helical" evidence="8">
    <location>
        <begin position="426"/>
        <end position="451"/>
    </location>
</feature>
<feature type="chain" id="PRO_5041305620" description="ML-like domain-containing protein" evidence="9">
    <location>
        <begin position="33"/>
        <end position="920"/>
    </location>
</feature>
<evidence type="ECO:0000256" key="4">
    <source>
        <dbReference type="ARBA" id="ARBA00022729"/>
    </source>
</evidence>
<evidence type="ECO:0000259" key="10">
    <source>
        <dbReference type="SMART" id="SM01320"/>
    </source>
</evidence>
<sequence>MTGHPLLAMSLWNRFCALLSLLTSLLAFVANAETEYIYGVDAEGVTRPLALERYPALYTGDFGDCLGGESLFNITKFDAAYYADNLTIVFHLDGTSNIRNESLMMHIEVDAYGSNRFEMTFDPCNLNLYSLCPLNASVPVTGWASIQVGPQQIGGIPPIAFAIPDIEGSAKLQIFANSSQTEIGCFQANMRNGNSFSHPEAVAPVLGAFTLVAIVASFATAAYGISIAHMRMHYAHSLSVFIIFETFQSIFFTGALSVNWPSVCIAWWSNFAWSAGIIHAPGMVHSIDSFAGVQGNASQVGGAGSVVINNNGGLINQIYGRSLFERATGTILRRSEYNASDPYDYTWAGNPVMPGMPTPGTWTGFPATLAGAGIPAADAFLVGFIWILVATGAVALSVATLRGSLEVLARRRWIKEDRLAYFRSHWTGYLGLSVVRALFMAFFVVMTLSMFQFSSSGPAGMMAVSAVVFIIFLAGATLLVAYACRARTRYGKFQTNPDEVIFHSSKLFKTLPIVIPAWSSTLKEREVEVQPVFTIPLFRIRHVNDDPARKTVHQDQDYIKKFGWLSARYRRTRWWFLGYYIGYLTIRAAFLGGGVTNPLAQVYGLLIFEIFAFAAIVILSPFEGARNTAMAVWMLSISKIATTGLSIAFLPAFNLDRIIATVIGVIIIVIQGLVVVALLILIILSAISSWMSLSRNREEIGSEFLEPIRVRYFNSMEAKSADSYVLPKPGKGKEKDEGESPQEPPKPYFSVNSVRRAPKIEDEDDDILYDLEPPQHAVNGVDPVTFRVSSRASRTNSVSSRYSVSSLPRVGRAHNSSWSSKDFAQVDASPERTESGLAQRLGDMNSSGGHGRDDSVSNTPVHFAVRPASSRQSLRTLSGTRPISPFSPGLNTPSRETLARHAEERRYPTPKPGIPDLREE</sequence>
<feature type="compositionally biased region" description="Low complexity" evidence="7">
    <location>
        <begin position="790"/>
        <end position="810"/>
    </location>
</feature>
<reference evidence="11" key="1">
    <citation type="submission" date="2023-06" db="EMBL/GenBank/DDBJ databases">
        <title>Genome-scale phylogeny and comparative genomics of the fungal order Sordariales.</title>
        <authorList>
            <consortium name="Lawrence Berkeley National Laboratory"/>
            <person name="Hensen N."/>
            <person name="Bonometti L."/>
            <person name="Westerberg I."/>
            <person name="Brannstrom I.O."/>
            <person name="Guillou S."/>
            <person name="Cros-Aarteil S."/>
            <person name="Calhoun S."/>
            <person name="Haridas S."/>
            <person name="Kuo A."/>
            <person name="Mondo S."/>
            <person name="Pangilinan J."/>
            <person name="Riley R."/>
            <person name="Labutti K."/>
            <person name="Andreopoulos B."/>
            <person name="Lipzen A."/>
            <person name="Chen C."/>
            <person name="Yanf M."/>
            <person name="Daum C."/>
            <person name="Ng V."/>
            <person name="Clum A."/>
            <person name="Steindorff A."/>
            <person name="Ohm R."/>
            <person name="Martin F."/>
            <person name="Silar P."/>
            <person name="Natvig D."/>
            <person name="Lalanne C."/>
            <person name="Gautier V."/>
            <person name="Ament-Velasquez S.L."/>
            <person name="Kruys A."/>
            <person name="Hutchinson M.I."/>
            <person name="Powell A.J."/>
            <person name="Barry K."/>
            <person name="Miller A.N."/>
            <person name="Grigoriev I.V."/>
            <person name="Debuchy R."/>
            <person name="Gladieux P."/>
            <person name="Thoren M.H."/>
            <person name="Johannesson H."/>
        </authorList>
    </citation>
    <scope>NUCLEOTIDE SEQUENCE</scope>
    <source>
        <strain evidence="11">SMH4607-1</strain>
    </source>
</reference>
<feature type="region of interest" description="Disordered" evidence="7">
    <location>
        <begin position="790"/>
        <end position="920"/>
    </location>
</feature>
<dbReference type="Pfam" id="PF14558">
    <property type="entry name" value="TRP_N"/>
    <property type="match status" value="1"/>
</dbReference>
<dbReference type="GO" id="GO:0055085">
    <property type="term" value="P:transmembrane transport"/>
    <property type="evidence" value="ECO:0007669"/>
    <property type="project" value="TreeGrafter"/>
</dbReference>
<dbReference type="Proteomes" id="UP001172102">
    <property type="component" value="Unassembled WGS sequence"/>
</dbReference>
<feature type="transmembrane region" description="Helical" evidence="8">
    <location>
        <begin position="600"/>
        <end position="619"/>
    </location>
</feature>
<proteinExistence type="inferred from homology"/>
<evidence type="ECO:0000256" key="5">
    <source>
        <dbReference type="ARBA" id="ARBA00022989"/>
    </source>
</evidence>
<evidence type="ECO:0000256" key="6">
    <source>
        <dbReference type="ARBA" id="ARBA00023136"/>
    </source>
</evidence>
<feature type="signal peptide" evidence="9">
    <location>
        <begin position="1"/>
        <end position="32"/>
    </location>
</feature>
<dbReference type="GO" id="GO:0016020">
    <property type="term" value="C:membrane"/>
    <property type="evidence" value="ECO:0007669"/>
    <property type="project" value="UniProtKB-SubCell"/>
</dbReference>
<dbReference type="InterPro" id="IPR040241">
    <property type="entry name" value="TRP_Flc/Pkd2-like"/>
</dbReference>
<comment type="subcellular location">
    <subcellularLocation>
        <location evidence="1">Membrane</location>
        <topology evidence="1">Multi-pass membrane protein</topology>
    </subcellularLocation>
</comment>
<gene>
    <name evidence="11" type="ORF">B0H67DRAFT_4537</name>
</gene>
<evidence type="ECO:0000313" key="11">
    <source>
        <dbReference type="EMBL" id="KAK0729672.1"/>
    </source>
</evidence>